<dbReference type="GO" id="GO:0003677">
    <property type="term" value="F:DNA binding"/>
    <property type="evidence" value="ECO:0007669"/>
    <property type="project" value="InterPro"/>
</dbReference>
<comment type="caution">
    <text evidence="3">The sequence shown here is derived from an EMBL/GenBank/DDBJ whole genome shotgun (WGS) entry which is preliminary data.</text>
</comment>
<dbReference type="Proteomes" id="UP000286947">
    <property type="component" value="Unassembled WGS sequence"/>
</dbReference>
<keyword evidence="1" id="KW-0472">Membrane</keyword>
<gene>
    <name evidence="3" type="ORF">CUZ56_01820</name>
</gene>
<evidence type="ECO:0000256" key="1">
    <source>
        <dbReference type="SAM" id="Phobius"/>
    </source>
</evidence>
<sequence>MRGTVPLYRKVACRQVVCKGVLCRLWRIRMAAQRVAVVAAAAVAVVIVGMVAAVVVTVIATMFVVVSVQGRGCSVELQYNDRGYRIGQSHHKARLTDRDVELIFELREQGMTIVSIAERMECGRTTVWKILHGEIRSQPVVKSRCVHVLPWAM</sequence>
<reference evidence="3 4" key="1">
    <citation type="submission" date="2018-01" db="EMBL/GenBank/DDBJ databases">
        <title>Saezia sanguinis gen. nov., sp. nov., in the order Burkholderiales isolated from human blood.</title>
        <authorList>
            <person name="Medina-Pascual M.J."/>
            <person name="Valdezate S."/>
            <person name="Monzon S."/>
            <person name="Cuesta I."/>
            <person name="Carrasco G."/>
            <person name="Villalon P."/>
            <person name="Saez-Nieto J.A."/>
        </authorList>
    </citation>
    <scope>NUCLEOTIDE SEQUENCE [LARGE SCALE GENOMIC DNA]</scope>
    <source>
        <strain evidence="3 4">CNM695-12</strain>
    </source>
</reference>
<keyword evidence="1" id="KW-1133">Transmembrane helix</keyword>
<evidence type="ECO:0000313" key="3">
    <source>
        <dbReference type="EMBL" id="RUS66540.1"/>
    </source>
</evidence>
<organism evidence="3 4">
    <name type="scientific">Saezia sanguinis</name>
    <dbReference type="NCBI Taxonomy" id="1965230"/>
    <lineage>
        <taxon>Bacteria</taxon>
        <taxon>Pseudomonadati</taxon>
        <taxon>Pseudomonadota</taxon>
        <taxon>Betaproteobacteria</taxon>
        <taxon>Burkholderiales</taxon>
        <taxon>Saeziaceae</taxon>
        <taxon>Saezia</taxon>
    </lineage>
</organism>
<name>A0A433SCT4_9BURK</name>
<dbReference type="Gene3D" id="1.10.10.60">
    <property type="entry name" value="Homeodomain-like"/>
    <property type="match status" value="1"/>
</dbReference>
<dbReference type="Pfam" id="PF02796">
    <property type="entry name" value="HTH_7"/>
    <property type="match status" value="1"/>
</dbReference>
<evidence type="ECO:0000259" key="2">
    <source>
        <dbReference type="Pfam" id="PF02796"/>
    </source>
</evidence>
<dbReference type="GO" id="GO:0000150">
    <property type="term" value="F:DNA strand exchange activity"/>
    <property type="evidence" value="ECO:0007669"/>
    <property type="project" value="InterPro"/>
</dbReference>
<keyword evidence="1" id="KW-0812">Transmembrane</keyword>
<feature type="domain" description="Resolvase HTH" evidence="2">
    <location>
        <begin position="95"/>
        <end position="133"/>
    </location>
</feature>
<evidence type="ECO:0000313" key="4">
    <source>
        <dbReference type="Proteomes" id="UP000286947"/>
    </source>
</evidence>
<accession>A0A433SCT4</accession>
<dbReference type="AlphaFoldDB" id="A0A433SCT4"/>
<dbReference type="EMBL" id="PQSP01000004">
    <property type="protein sequence ID" value="RUS66540.1"/>
    <property type="molecule type" value="Genomic_DNA"/>
</dbReference>
<proteinExistence type="predicted"/>
<feature type="transmembrane region" description="Helical" evidence="1">
    <location>
        <begin position="35"/>
        <end position="68"/>
    </location>
</feature>
<protein>
    <recommendedName>
        <fullName evidence="2">Resolvase HTH domain-containing protein</fullName>
    </recommendedName>
</protein>
<dbReference type="InterPro" id="IPR006120">
    <property type="entry name" value="Resolvase_HTH_dom"/>
</dbReference>
<keyword evidence="4" id="KW-1185">Reference proteome</keyword>